<gene>
    <name evidence="2" type="ORF">ARALYDRAFT_911418</name>
</gene>
<feature type="region of interest" description="Disordered" evidence="1">
    <location>
        <begin position="1"/>
        <end position="132"/>
    </location>
</feature>
<organism evidence="3">
    <name type="scientific">Arabidopsis lyrata subsp. lyrata</name>
    <name type="common">Lyre-leaved rock-cress</name>
    <dbReference type="NCBI Taxonomy" id="81972"/>
    <lineage>
        <taxon>Eukaryota</taxon>
        <taxon>Viridiplantae</taxon>
        <taxon>Streptophyta</taxon>
        <taxon>Embryophyta</taxon>
        <taxon>Tracheophyta</taxon>
        <taxon>Spermatophyta</taxon>
        <taxon>Magnoliopsida</taxon>
        <taxon>eudicotyledons</taxon>
        <taxon>Gunneridae</taxon>
        <taxon>Pentapetalae</taxon>
        <taxon>rosids</taxon>
        <taxon>malvids</taxon>
        <taxon>Brassicales</taxon>
        <taxon>Brassicaceae</taxon>
        <taxon>Camelineae</taxon>
        <taxon>Arabidopsis</taxon>
    </lineage>
</organism>
<dbReference type="HOGENOM" id="CLU_1367873_0_0_1"/>
<evidence type="ECO:0000256" key="1">
    <source>
        <dbReference type="SAM" id="MobiDB-lite"/>
    </source>
</evidence>
<proteinExistence type="predicted"/>
<keyword evidence="3" id="KW-1185">Reference proteome</keyword>
<sequence length="200" mass="21579">MDPLGQWLDDKDIDRWSPPSSRTASLDDTPPCSPRSSSGGSDASSDDYVPSSGPDTPLSSPAKGSTDSSCSEKSGSSQEGFSQSSPPPSSEQEMSPPAVAYADEAESSRRVRRRIGEPGPRSSPRHLGPQSLTMDTLSIQETVEKIGPEGRDFIPGRICYPHDFLTNSDGHVRAKTQDWLAKVSIMLKVVNFLGFENCFD</sequence>
<feature type="compositionally biased region" description="Low complexity" evidence="1">
    <location>
        <begin position="65"/>
        <end position="97"/>
    </location>
</feature>
<feature type="compositionally biased region" description="Polar residues" evidence="1">
    <location>
        <begin position="53"/>
        <end position="63"/>
    </location>
</feature>
<accession>D7LYV3</accession>
<protein>
    <submittedName>
        <fullName evidence="2">Predicted protein</fullName>
    </submittedName>
</protein>
<feature type="compositionally biased region" description="Low complexity" evidence="1">
    <location>
        <begin position="36"/>
        <end position="47"/>
    </location>
</feature>
<name>D7LYV3_ARALL</name>
<evidence type="ECO:0000313" key="2">
    <source>
        <dbReference type="EMBL" id="EFH50925.1"/>
    </source>
</evidence>
<dbReference type="AlphaFoldDB" id="D7LYV3"/>
<reference evidence="3" key="1">
    <citation type="journal article" date="2011" name="Nat. Genet.">
        <title>The Arabidopsis lyrata genome sequence and the basis of rapid genome size change.</title>
        <authorList>
            <person name="Hu T.T."/>
            <person name="Pattyn P."/>
            <person name="Bakker E.G."/>
            <person name="Cao J."/>
            <person name="Cheng J.-F."/>
            <person name="Clark R.M."/>
            <person name="Fahlgren N."/>
            <person name="Fawcett J.A."/>
            <person name="Grimwood J."/>
            <person name="Gundlach H."/>
            <person name="Haberer G."/>
            <person name="Hollister J.D."/>
            <person name="Ossowski S."/>
            <person name="Ottilar R.P."/>
            <person name="Salamov A.A."/>
            <person name="Schneeberger K."/>
            <person name="Spannagl M."/>
            <person name="Wang X."/>
            <person name="Yang L."/>
            <person name="Nasrallah M.E."/>
            <person name="Bergelson J."/>
            <person name="Carrington J.C."/>
            <person name="Gaut B.S."/>
            <person name="Schmutz J."/>
            <person name="Mayer K.F.X."/>
            <person name="Van de Peer Y."/>
            <person name="Grigoriev I.V."/>
            <person name="Nordborg M."/>
            <person name="Weigel D."/>
            <person name="Guo Y.-L."/>
        </authorList>
    </citation>
    <scope>NUCLEOTIDE SEQUENCE [LARGE SCALE GENOMIC DNA]</scope>
    <source>
        <strain evidence="3">cv. MN47</strain>
    </source>
</reference>
<dbReference type="EMBL" id="GL348718">
    <property type="protein sequence ID" value="EFH50925.1"/>
    <property type="molecule type" value="Genomic_DNA"/>
</dbReference>
<dbReference type="Gramene" id="scaffold_603475.1">
    <property type="protein sequence ID" value="scaffold_603475.1"/>
    <property type="gene ID" value="scaffold_603475.1"/>
</dbReference>
<evidence type="ECO:0000313" key="3">
    <source>
        <dbReference type="Proteomes" id="UP000008694"/>
    </source>
</evidence>
<dbReference type="Proteomes" id="UP000008694">
    <property type="component" value="Unassembled WGS sequence"/>
</dbReference>